<dbReference type="InterPro" id="IPR001594">
    <property type="entry name" value="Palmitoyltrfase_DHHC"/>
</dbReference>
<dbReference type="Gramene" id="Psat03G0007600-T1">
    <property type="protein sequence ID" value="KAI5423712.1"/>
    <property type="gene ID" value="KIW84_030076"/>
</dbReference>
<feature type="domain" description="Palmitoyltransferase DHHC" evidence="9">
    <location>
        <begin position="176"/>
        <end position="305"/>
    </location>
</feature>
<organism evidence="10 11">
    <name type="scientific">Pisum sativum</name>
    <name type="common">Garden pea</name>
    <name type="synonym">Lathyrus oleraceus</name>
    <dbReference type="NCBI Taxonomy" id="3888"/>
    <lineage>
        <taxon>Eukaryota</taxon>
        <taxon>Viridiplantae</taxon>
        <taxon>Streptophyta</taxon>
        <taxon>Embryophyta</taxon>
        <taxon>Tracheophyta</taxon>
        <taxon>Spermatophyta</taxon>
        <taxon>Magnoliopsida</taxon>
        <taxon>eudicotyledons</taxon>
        <taxon>Gunneridae</taxon>
        <taxon>Pentapetalae</taxon>
        <taxon>rosids</taxon>
        <taxon>fabids</taxon>
        <taxon>Fabales</taxon>
        <taxon>Fabaceae</taxon>
        <taxon>Papilionoideae</taxon>
        <taxon>50 kb inversion clade</taxon>
        <taxon>NPAAA clade</taxon>
        <taxon>Hologalegina</taxon>
        <taxon>IRL clade</taxon>
        <taxon>Fabeae</taxon>
        <taxon>Lathyrus</taxon>
    </lineage>
</organism>
<keyword evidence="11" id="KW-1185">Reference proteome</keyword>
<keyword evidence="3 8" id="KW-0808">Transferase</keyword>
<evidence type="ECO:0000256" key="6">
    <source>
        <dbReference type="ARBA" id="ARBA00023136"/>
    </source>
</evidence>
<reference evidence="10 11" key="1">
    <citation type="journal article" date="2022" name="Nat. Genet.">
        <title>Improved pea reference genome and pan-genome highlight genomic features and evolutionary characteristics.</title>
        <authorList>
            <person name="Yang T."/>
            <person name="Liu R."/>
            <person name="Luo Y."/>
            <person name="Hu S."/>
            <person name="Wang D."/>
            <person name="Wang C."/>
            <person name="Pandey M.K."/>
            <person name="Ge S."/>
            <person name="Xu Q."/>
            <person name="Li N."/>
            <person name="Li G."/>
            <person name="Huang Y."/>
            <person name="Saxena R.K."/>
            <person name="Ji Y."/>
            <person name="Li M."/>
            <person name="Yan X."/>
            <person name="He Y."/>
            <person name="Liu Y."/>
            <person name="Wang X."/>
            <person name="Xiang C."/>
            <person name="Varshney R.K."/>
            <person name="Ding H."/>
            <person name="Gao S."/>
            <person name="Zong X."/>
        </authorList>
    </citation>
    <scope>NUCLEOTIDE SEQUENCE [LARGE SCALE GENOMIC DNA]</scope>
    <source>
        <strain evidence="10 11">cv. Zhongwan 6</strain>
    </source>
</reference>
<dbReference type="Pfam" id="PF01529">
    <property type="entry name" value="DHHC"/>
    <property type="match status" value="1"/>
</dbReference>
<keyword evidence="4 8" id="KW-0812">Transmembrane</keyword>
<proteinExistence type="inferred from homology"/>
<evidence type="ECO:0000256" key="7">
    <source>
        <dbReference type="ARBA" id="ARBA00023315"/>
    </source>
</evidence>
<accession>A0A9D5ATE9</accession>
<feature type="non-terminal residue" evidence="10">
    <location>
        <position position="361"/>
    </location>
</feature>
<dbReference type="EC" id="2.3.1.225" evidence="8"/>
<protein>
    <recommendedName>
        <fullName evidence="8">S-acyltransferase</fullName>
        <ecNumber evidence="8">2.3.1.225</ecNumber>
    </recommendedName>
    <alternativeName>
        <fullName evidence="8">Palmitoyltransferase</fullName>
    </alternativeName>
</protein>
<evidence type="ECO:0000256" key="1">
    <source>
        <dbReference type="ARBA" id="ARBA00004127"/>
    </source>
</evidence>
<comment type="similarity">
    <text evidence="2 8">Belongs to the DHHC palmitoyltransferase family.</text>
</comment>
<evidence type="ECO:0000259" key="9">
    <source>
        <dbReference type="Pfam" id="PF01529"/>
    </source>
</evidence>
<dbReference type="EMBL" id="JAMSHJ010000003">
    <property type="protein sequence ID" value="KAI5423712.1"/>
    <property type="molecule type" value="Genomic_DNA"/>
</dbReference>
<feature type="transmembrane region" description="Helical" evidence="8">
    <location>
        <begin position="222"/>
        <end position="243"/>
    </location>
</feature>
<dbReference type="InterPro" id="IPR039859">
    <property type="entry name" value="PFA4/ZDH16/20/ERF2-like"/>
</dbReference>
<comment type="catalytic activity">
    <reaction evidence="8">
        <text>L-cysteinyl-[protein] + hexadecanoyl-CoA = S-hexadecanoyl-L-cysteinyl-[protein] + CoA</text>
        <dbReference type="Rhea" id="RHEA:36683"/>
        <dbReference type="Rhea" id="RHEA-COMP:10131"/>
        <dbReference type="Rhea" id="RHEA-COMP:11032"/>
        <dbReference type="ChEBI" id="CHEBI:29950"/>
        <dbReference type="ChEBI" id="CHEBI:57287"/>
        <dbReference type="ChEBI" id="CHEBI:57379"/>
        <dbReference type="ChEBI" id="CHEBI:74151"/>
        <dbReference type="EC" id="2.3.1.225"/>
    </reaction>
</comment>
<evidence type="ECO:0000256" key="2">
    <source>
        <dbReference type="ARBA" id="ARBA00008574"/>
    </source>
</evidence>
<feature type="transmembrane region" description="Helical" evidence="8">
    <location>
        <begin position="263"/>
        <end position="288"/>
    </location>
</feature>
<feature type="transmembrane region" description="Helical" evidence="8">
    <location>
        <begin position="66"/>
        <end position="86"/>
    </location>
</feature>
<dbReference type="GO" id="GO:0012505">
    <property type="term" value="C:endomembrane system"/>
    <property type="evidence" value="ECO:0007669"/>
    <property type="project" value="UniProtKB-SubCell"/>
</dbReference>
<keyword evidence="7 8" id="KW-0012">Acyltransferase</keyword>
<gene>
    <name evidence="10" type="ORF">KIW84_030076</name>
</gene>
<dbReference type="PROSITE" id="PS50216">
    <property type="entry name" value="DHHC"/>
    <property type="match status" value="1"/>
</dbReference>
<dbReference type="GO" id="GO:0019706">
    <property type="term" value="F:protein-cysteine S-palmitoyltransferase activity"/>
    <property type="evidence" value="ECO:0007669"/>
    <property type="project" value="UniProtKB-EC"/>
</dbReference>
<keyword evidence="5 8" id="KW-1133">Transmembrane helix</keyword>
<name>A0A9D5ATE9_PEA</name>
<dbReference type="PANTHER" id="PTHR12246">
    <property type="entry name" value="PALMITOYLTRANSFERASE ZDHHC16"/>
    <property type="match status" value="1"/>
</dbReference>
<evidence type="ECO:0000256" key="3">
    <source>
        <dbReference type="ARBA" id="ARBA00022679"/>
    </source>
</evidence>
<evidence type="ECO:0000256" key="5">
    <source>
        <dbReference type="ARBA" id="ARBA00022989"/>
    </source>
</evidence>
<comment type="caution">
    <text evidence="10">The sequence shown here is derived from an EMBL/GenBank/DDBJ whole genome shotgun (WGS) entry which is preliminary data.</text>
</comment>
<keyword evidence="6 8" id="KW-0472">Membrane</keyword>
<evidence type="ECO:0000313" key="11">
    <source>
        <dbReference type="Proteomes" id="UP001058974"/>
    </source>
</evidence>
<feature type="transmembrane region" description="Helical" evidence="8">
    <location>
        <begin position="98"/>
        <end position="119"/>
    </location>
</feature>
<evidence type="ECO:0000256" key="4">
    <source>
        <dbReference type="ARBA" id="ARBA00022692"/>
    </source>
</evidence>
<comment type="domain">
    <text evidence="8">The DHHC domain is required for palmitoyltransferase activity.</text>
</comment>
<dbReference type="AlphaFoldDB" id="A0A9D5ATE9"/>
<evidence type="ECO:0000313" key="10">
    <source>
        <dbReference type="EMBL" id="KAI5423712.1"/>
    </source>
</evidence>
<dbReference type="Proteomes" id="UP001058974">
    <property type="component" value="Chromosome 3"/>
</dbReference>
<sequence>RKESGSETPNPKWQNQRGIPIYQSILASSDTWKRLFPTRRTSRRILPPFPTMLNINLFKFCSFLRVLGYLMILLFAAIVSLTYYAVVFVTWGPLLFPSFSFLAFFVLLIFHTLLVLLTWSYSMAVLKDPGSVPQNWRPHQQFLQVELDDHRNLHVAGPPPSREFDEAAVITTATSSAGYCTRCQSARPPRCHHCSICQRCVLKMDHHCIWVVNCVGARNYKYFLLFLLYTFLETTLVCLALIPDFIRFFGGTNLTKTRKLSPGAFSAIFLTSILNLAFALSLLCFVVMHLSLLLSNTTSVEVHEKKKGIMWRYDLGRKTNFEQVFGTKKALWLLPLFSEEDLVNIPALRGIEFPTRSDVDV</sequence>
<evidence type="ECO:0000256" key="8">
    <source>
        <dbReference type="RuleBase" id="RU079119"/>
    </source>
</evidence>
<comment type="subcellular location">
    <subcellularLocation>
        <location evidence="1">Endomembrane system</location>
        <topology evidence="1">Multi-pass membrane protein</topology>
    </subcellularLocation>
</comment>